<dbReference type="EMBL" id="MW394391">
    <property type="protein sequence ID" value="QQV92167.1"/>
    <property type="molecule type" value="Genomic_DNA"/>
</dbReference>
<proteinExistence type="predicted"/>
<keyword evidence="2" id="KW-1185">Reference proteome</keyword>
<sequence>MRSMPSVDIGGGWRSLDLPWLKMGGSWRRIDNAWVCLSGQWRPLWDKIDLPQVNWNSQHVGGRSGSIGGTLWGNTRLMTYWDLPTVKRVVGVVIEVTLQGYQGGWHGSGGKYGVGQTQPSDWPWEAPSGNGVKRSPVLACNFAAGERITVWAYGGGSDSGDGKGLKAITLVDVIYE</sequence>
<gene>
    <name evidence="1" type="ORF">vBKpMFBKp24_355</name>
</gene>
<protein>
    <submittedName>
        <fullName evidence="1">Uncharacterized protein</fullName>
    </submittedName>
</protein>
<evidence type="ECO:0000313" key="1">
    <source>
        <dbReference type="EMBL" id="QQV92167.1"/>
    </source>
</evidence>
<dbReference type="Proteomes" id="UP000596381">
    <property type="component" value="Segment"/>
</dbReference>
<accession>A0A7U0GBK3</accession>
<name>A0A7U0GBK3_9CAUD</name>
<organism evidence="1 2">
    <name type="scientific">Klebsiella phage vB_KpM_FBKp24</name>
    <dbReference type="NCBI Taxonomy" id="2801834"/>
    <lineage>
        <taxon>Viruses</taxon>
        <taxon>Duplodnaviria</taxon>
        <taxon>Heunggongvirae</taxon>
        <taxon>Uroviricota</taxon>
        <taxon>Caudoviricetes</taxon>
        <taxon>Chimalliviridae</taxon>
        <taxon>Maaswegvirus</taxon>
        <taxon>Maaswegvirus Kp24</taxon>
    </lineage>
</organism>
<evidence type="ECO:0000313" key="2">
    <source>
        <dbReference type="Proteomes" id="UP000596381"/>
    </source>
</evidence>
<reference evidence="1 2" key="1">
    <citation type="submission" date="2020-12" db="EMBL/GenBank/DDBJ databases">
        <title>Genomic characterization of four novel bacteriophages infecting Klebsiella pneumoniae.</title>
        <authorList>
            <person name="Estrada Bonilla B."/>
            <person name="Costa A.R."/>
            <person name="van Rossum T."/>
            <person name="Hagedoorn S."/>
            <person name="Wallinga H."/>
            <person name="Xiao M."/>
            <person name="Song W."/>
            <person name="Haas P.-J."/>
            <person name="Nobrega F.L."/>
            <person name="Brouns S.J.J."/>
        </authorList>
    </citation>
    <scope>NUCLEOTIDE SEQUENCE [LARGE SCALE GENOMIC DNA]</scope>
</reference>